<evidence type="ECO:0000313" key="2">
    <source>
        <dbReference type="EMBL" id="KAK3279808.1"/>
    </source>
</evidence>
<dbReference type="PANTHER" id="PTHR40202">
    <property type="match status" value="1"/>
</dbReference>
<dbReference type="PANTHER" id="PTHR40202:SF1">
    <property type="entry name" value="HD DOMAIN-CONTAINING PROTEIN"/>
    <property type="match status" value="1"/>
</dbReference>
<gene>
    <name evidence="2" type="ORF">CYMTET_12328</name>
</gene>
<dbReference type="Pfam" id="PF01966">
    <property type="entry name" value="HD"/>
    <property type="match status" value="1"/>
</dbReference>
<evidence type="ECO:0000259" key="1">
    <source>
        <dbReference type="SMART" id="SM00471"/>
    </source>
</evidence>
<accession>A0AAE0GKQ2</accession>
<evidence type="ECO:0000313" key="3">
    <source>
        <dbReference type="Proteomes" id="UP001190700"/>
    </source>
</evidence>
<proteinExistence type="predicted"/>
<comment type="caution">
    <text evidence="2">The sequence shown here is derived from an EMBL/GenBank/DDBJ whole genome shotgun (WGS) entry which is preliminary data.</text>
</comment>
<keyword evidence="3" id="KW-1185">Reference proteome</keyword>
<sequence>MYAKYGGSLYDPSVTQIEHALQSAYLAEQEGKDADLIVAALLHDVGHVLMDEHAGNADFLKEDKVHEAIGARWLKSRGFPDEVVQAVQYHVNAKRYLTAVDAAYYNGLSEMSKRSLELQGGPFAPEDAETFIGQEHAKRAVSLRLYDDKAKTANLVTPPLEHFRPAILETLSRAAPGGTFDSCKVEDCELTEDMIATYQRQGWLHMPGFFTVAESEMIRQWADELETWPESGEEWMQHYEWVEPPGSPEKVRVLARSENFMHLHRGWRAVASRVHAVLAQCEGHDMALFKEKLNYKSPGGAGFRPHQDAAAYGKFASSHCTCMVAIDNADSANGCLQMASAVHQQGLSFSTSQIRSGLCCKGMDVLPCGRAEHAARMEMQYGMIGYREICSNWSATEFLWFQTFRIRDSCCSRAE</sequence>
<organism evidence="2 3">
    <name type="scientific">Cymbomonas tetramitiformis</name>
    <dbReference type="NCBI Taxonomy" id="36881"/>
    <lineage>
        <taxon>Eukaryota</taxon>
        <taxon>Viridiplantae</taxon>
        <taxon>Chlorophyta</taxon>
        <taxon>Pyramimonadophyceae</taxon>
        <taxon>Pyramimonadales</taxon>
        <taxon>Pyramimonadaceae</taxon>
        <taxon>Cymbomonas</taxon>
    </lineage>
</organism>
<name>A0AAE0GKQ2_9CHLO</name>
<feature type="domain" description="HD/PDEase" evidence="1">
    <location>
        <begin position="12"/>
        <end position="341"/>
    </location>
</feature>
<dbReference type="NCBIfam" id="TIGR00277">
    <property type="entry name" value="HDIG"/>
    <property type="match status" value="1"/>
</dbReference>
<dbReference type="SUPFAM" id="SSF51197">
    <property type="entry name" value="Clavaminate synthase-like"/>
    <property type="match status" value="1"/>
</dbReference>
<dbReference type="SMART" id="SM00471">
    <property type="entry name" value="HDc"/>
    <property type="match status" value="1"/>
</dbReference>
<dbReference type="Pfam" id="PF05721">
    <property type="entry name" value="PhyH"/>
    <property type="match status" value="1"/>
</dbReference>
<dbReference type="AlphaFoldDB" id="A0AAE0GKQ2"/>
<dbReference type="Gene3D" id="1.10.3210.10">
    <property type="entry name" value="Hypothetical protein af1432"/>
    <property type="match status" value="1"/>
</dbReference>
<dbReference type="InterPro" id="IPR052567">
    <property type="entry name" value="OP_Dioxygenase"/>
</dbReference>
<dbReference type="Proteomes" id="UP001190700">
    <property type="component" value="Unassembled WGS sequence"/>
</dbReference>
<reference evidence="2 3" key="1">
    <citation type="journal article" date="2015" name="Genome Biol. Evol.">
        <title>Comparative Genomics of a Bacterivorous Green Alga Reveals Evolutionary Causalities and Consequences of Phago-Mixotrophic Mode of Nutrition.</title>
        <authorList>
            <person name="Burns J.A."/>
            <person name="Paasch A."/>
            <person name="Narechania A."/>
            <person name="Kim E."/>
        </authorList>
    </citation>
    <scope>NUCLEOTIDE SEQUENCE [LARGE SCALE GENOMIC DNA]</scope>
    <source>
        <strain evidence="2 3">PLY_AMNH</strain>
    </source>
</reference>
<dbReference type="InterPro" id="IPR006675">
    <property type="entry name" value="HDIG_dom"/>
</dbReference>
<dbReference type="CDD" id="cd00077">
    <property type="entry name" value="HDc"/>
    <property type="match status" value="1"/>
</dbReference>
<dbReference type="InterPro" id="IPR006674">
    <property type="entry name" value="HD_domain"/>
</dbReference>
<dbReference type="InterPro" id="IPR003607">
    <property type="entry name" value="HD/PDEase_dom"/>
</dbReference>
<dbReference type="EMBL" id="LGRX02004664">
    <property type="protein sequence ID" value="KAK3279808.1"/>
    <property type="molecule type" value="Genomic_DNA"/>
</dbReference>
<dbReference type="SUPFAM" id="SSF109604">
    <property type="entry name" value="HD-domain/PDEase-like"/>
    <property type="match status" value="1"/>
</dbReference>
<dbReference type="InterPro" id="IPR008775">
    <property type="entry name" value="Phytyl_CoA_dOase-like"/>
</dbReference>
<protein>
    <recommendedName>
        <fullName evidence="1">HD/PDEase domain-containing protein</fullName>
    </recommendedName>
</protein>
<dbReference type="Gene3D" id="2.60.120.620">
    <property type="entry name" value="q2cbj1_9rhob like domain"/>
    <property type="match status" value="1"/>
</dbReference>